<dbReference type="SFLD" id="SFLDG00358">
    <property type="entry name" value="Main_(cytGST)"/>
    <property type="match status" value="1"/>
</dbReference>
<feature type="domain" description="GST N-terminal" evidence="1">
    <location>
        <begin position="1"/>
        <end position="85"/>
    </location>
</feature>
<dbReference type="InterPro" id="IPR040079">
    <property type="entry name" value="Glutathione_S-Trfase"/>
</dbReference>
<keyword evidence="3" id="KW-0808">Transferase</keyword>
<feature type="domain" description="GST C-terminal" evidence="2">
    <location>
        <begin position="88"/>
        <end position="215"/>
    </location>
</feature>
<dbReference type="SFLD" id="SFLDG01151">
    <property type="entry name" value="Main.2:_Nu-like"/>
    <property type="match status" value="1"/>
</dbReference>
<dbReference type="Pfam" id="PF13409">
    <property type="entry name" value="GST_N_2"/>
    <property type="match status" value="1"/>
</dbReference>
<dbReference type="InterPro" id="IPR004046">
    <property type="entry name" value="GST_C"/>
</dbReference>
<evidence type="ECO:0000313" key="3">
    <source>
        <dbReference type="EMBL" id="CCW18427.1"/>
    </source>
</evidence>
<dbReference type="RefSeq" id="WP_006958890.1">
    <property type="nucleotide sequence ID" value="NZ_CAVK010000139.1"/>
</dbReference>
<name>N1MRX2_9SPHN</name>
<comment type="caution">
    <text evidence="3">The sequence shown here is derived from an EMBL/GenBank/DDBJ whole genome shotgun (WGS) entry which is preliminary data.</text>
</comment>
<accession>N1MRX2</accession>
<dbReference type="PANTHER" id="PTHR44051:SF8">
    <property type="entry name" value="GLUTATHIONE S-TRANSFERASE GSTA"/>
    <property type="match status" value="1"/>
</dbReference>
<dbReference type="Proteomes" id="UP000013201">
    <property type="component" value="Unassembled WGS sequence"/>
</dbReference>
<dbReference type="OrthoDB" id="9803562at2"/>
<dbReference type="InterPro" id="IPR036249">
    <property type="entry name" value="Thioredoxin-like_sf"/>
</dbReference>
<evidence type="ECO:0000259" key="1">
    <source>
        <dbReference type="PROSITE" id="PS50404"/>
    </source>
</evidence>
<dbReference type="Gene3D" id="3.40.30.10">
    <property type="entry name" value="Glutaredoxin"/>
    <property type="match status" value="1"/>
</dbReference>
<evidence type="ECO:0000259" key="2">
    <source>
        <dbReference type="PROSITE" id="PS50405"/>
    </source>
</evidence>
<dbReference type="PROSITE" id="PS50405">
    <property type="entry name" value="GST_CTER"/>
    <property type="match status" value="1"/>
</dbReference>
<reference evidence="3 4" key="1">
    <citation type="submission" date="2013-03" db="EMBL/GenBank/DDBJ databases">
        <authorList>
            <person name="Le V."/>
        </authorList>
    </citation>
    <scope>NUCLEOTIDE SEQUENCE [LARGE SCALE GENOMIC DNA]</scope>
    <source>
        <strain evidence="3 4">BiD32</strain>
    </source>
</reference>
<dbReference type="SUPFAM" id="SSF52833">
    <property type="entry name" value="Thioredoxin-like"/>
    <property type="match status" value="1"/>
</dbReference>
<dbReference type="SFLD" id="SFLDS00019">
    <property type="entry name" value="Glutathione_Transferase_(cytos"/>
    <property type="match status" value="1"/>
</dbReference>
<evidence type="ECO:0000313" key="4">
    <source>
        <dbReference type="Proteomes" id="UP000013201"/>
    </source>
</evidence>
<dbReference type="GO" id="GO:0004364">
    <property type="term" value="F:glutathione transferase activity"/>
    <property type="evidence" value="ECO:0007669"/>
    <property type="project" value="UniProtKB-EC"/>
</dbReference>
<dbReference type="PANTHER" id="PTHR44051">
    <property type="entry name" value="GLUTATHIONE S-TRANSFERASE-RELATED"/>
    <property type="match status" value="1"/>
</dbReference>
<dbReference type="InterPro" id="IPR004045">
    <property type="entry name" value="Glutathione_S-Trfase_N"/>
</dbReference>
<protein>
    <submittedName>
        <fullName evidence="3">Glutathione S-transferase</fullName>
        <ecNumber evidence="3">2.5.1.18</ecNumber>
    </submittedName>
</protein>
<reference evidence="4" key="2">
    <citation type="submission" date="2013-04" db="EMBL/GenBank/DDBJ databases">
        <title>Bisphenol A degrading Sphingobium sp. strain BiD32.</title>
        <authorList>
            <person name="Nielsen J.L."/>
            <person name="Zhou N.A."/>
            <person name="Kjeldal H."/>
        </authorList>
    </citation>
    <scope>NUCLEOTIDE SEQUENCE [LARGE SCALE GENOMIC DNA]</scope>
    <source>
        <strain evidence="4">BiD32</strain>
    </source>
</reference>
<dbReference type="EC" id="2.5.1.18" evidence="3"/>
<dbReference type="SUPFAM" id="SSF47616">
    <property type="entry name" value="GST C-terminal domain-like"/>
    <property type="match status" value="1"/>
</dbReference>
<dbReference type="CDD" id="cd03048">
    <property type="entry name" value="GST_N_Ure2p_like"/>
    <property type="match status" value="1"/>
</dbReference>
<dbReference type="Pfam" id="PF00043">
    <property type="entry name" value="GST_C"/>
    <property type="match status" value="1"/>
</dbReference>
<proteinExistence type="predicted"/>
<dbReference type="Gene3D" id="1.20.1050.10">
    <property type="match status" value="1"/>
</dbReference>
<dbReference type="AlphaFoldDB" id="N1MRX2"/>
<organism evidence="3 4">
    <name type="scientific">Sphingobium indicum BiD32</name>
    <dbReference type="NCBI Taxonomy" id="1301087"/>
    <lineage>
        <taxon>Bacteria</taxon>
        <taxon>Pseudomonadati</taxon>
        <taxon>Pseudomonadota</taxon>
        <taxon>Alphaproteobacteria</taxon>
        <taxon>Sphingomonadales</taxon>
        <taxon>Sphingomonadaceae</taxon>
        <taxon>Sphingobium</taxon>
    </lineage>
</organism>
<sequence length="240" mass="27566">MIELFGGHTSNVLKVVIILEELGLEYRHNYFDIINNKDDPNFRAVNPNGKVPAIIDFEGVDGTPMPLAESGAILHYLAEKHGAFNPANLKDRYATMQWLMFQMSAIGPMFGQYVYFSRRVENQQHSHDRYATEVLRLYDVVEKRLGESRFLSCDEYTIADIATFPRFKFVSVTGMKPSDYPNIGRWMTEISARPAVQKALQSVSEIDLDRPMSSYQLSDDQWDRMFGRGKYSRADSLRSQ</sequence>
<keyword evidence="4" id="KW-1185">Reference proteome</keyword>
<dbReference type="InterPro" id="IPR010987">
    <property type="entry name" value="Glutathione-S-Trfase_C-like"/>
</dbReference>
<gene>
    <name evidence="3" type="ORF">EBBID32_27800</name>
</gene>
<dbReference type="InterPro" id="IPR036282">
    <property type="entry name" value="Glutathione-S-Trfase_C_sf"/>
</dbReference>
<dbReference type="EMBL" id="CAVK010000139">
    <property type="protein sequence ID" value="CCW18427.1"/>
    <property type="molecule type" value="Genomic_DNA"/>
</dbReference>
<dbReference type="PROSITE" id="PS50404">
    <property type="entry name" value="GST_NTER"/>
    <property type="match status" value="1"/>
</dbReference>